<feature type="compositionally biased region" description="Low complexity" evidence="1">
    <location>
        <begin position="241"/>
        <end position="251"/>
    </location>
</feature>
<feature type="domain" description="AMIN" evidence="2">
    <location>
        <begin position="71"/>
        <end position="147"/>
    </location>
</feature>
<gene>
    <name evidence="3" type="ORF">OXH18_21460</name>
</gene>
<sequence>MGRDITIAQSSHAREEVMQNSSLIRRFWLNAGLSLSVASMPWTATIGLLGNTTIAILTSPASAQAAMLSRWEFDPSTQALSVTVPGGTTPRYFLAAEPARIVLDLPNTDLGTVPLEQTYGGPVRTIRVAQFAPGVTRIVLELAPGTVLAPGHVDLQQVDTGTGQGDRWVLRPLLAGEMPVAQSTSTAPASQPIAPEIATAPNPDEVETNVDPSIATPDPDSISHNLPPLEPGALEIPIDPPAVVTVPAPDASAQPESNEPETEAAVTPIDPPINSQINSQSVEPAAIADAPIPSPEVPVFPDTDEDSDTDDFETNDHSEANHEIDGQVTEPNGSSNRSDGDRSNLVRLPGPDPAAVSATNAPTADFPYPAAPATEVSTPASPNLAALPDAVPTNQQPATTPTVSVPPLDASPVTESDSTELPDTESPNTESPSDDVPNEPAPSQAIDAAPATADIPETQPTLATPSTFPSPATVNSAVPPIAPSAGSTIDFGQPLPKSAYPSPDNTVPQITQPPTPHSIGHASSNSVLLPSGTVLTVRYPGAEPLDLADGTVRQEVLVLTEAVHDQNGNVVFPEGSYVIGRFERIENQSQFIAQAISLQGHPVLVNAESDGLSSGDAATNHLLRNSAIGIATGVVLGITGVGLIPAIAAGAATTAGITFLPGSQPSRVIQPDQVLEIRLTQDLISSN</sequence>
<dbReference type="InterPro" id="IPR021731">
    <property type="entry name" value="AMIN_dom"/>
</dbReference>
<proteinExistence type="predicted"/>
<evidence type="ECO:0000259" key="2">
    <source>
        <dbReference type="Pfam" id="PF11741"/>
    </source>
</evidence>
<feature type="compositionally biased region" description="Polar residues" evidence="1">
    <location>
        <begin position="392"/>
        <end position="403"/>
    </location>
</feature>
<feature type="region of interest" description="Disordered" evidence="1">
    <location>
        <begin position="456"/>
        <end position="525"/>
    </location>
</feature>
<name>A0A9E8ZD51_9CYAN</name>
<dbReference type="Pfam" id="PF11741">
    <property type="entry name" value="AMIN"/>
    <property type="match status" value="1"/>
</dbReference>
<feature type="region of interest" description="Disordered" evidence="1">
    <location>
        <begin position="290"/>
        <end position="444"/>
    </location>
</feature>
<keyword evidence="4" id="KW-1185">Reference proteome</keyword>
<evidence type="ECO:0000313" key="4">
    <source>
        <dbReference type="Proteomes" id="UP001163152"/>
    </source>
</evidence>
<protein>
    <submittedName>
        <fullName evidence="3">AMIN domain-containing protein</fullName>
    </submittedName>
</protein>
<accession>A0A9E8ZD51</accession>
<feature type="region of interest" description="Disordered" evidence="1">
    <location>
        <begin position="180"/>
        <end position="277"/>
    </location>
</feature>
<dbReference type="RefSeq" id="WP_268609508.1">
    <property type="nucleotide sequence ID" value="NZ_CP113797.1"/>
</dbReference>
<dbReference type="Proteomes" id="UP001163152">
    <property type="component" value="Chromosome"/>
</dbReference>
<evidence type="ECO:0000313" key="3">
    <source>
        <dbReference type="EMBL" id="WAL59714.1"/>
    </source>
</evidence>
<organism evidence="3 4">
    <name type="scientific">Thermocoleostomius sinensis A174</name>
    <dbReference type="NCBI Taxonomy" id="2016057"/>
    <lineage>
        <taxon>Bacteria</taxon>
        <taxon>Bacillati</taxon>
        <taxon>Cyanobacteriota</taxon>
        <taxon>Cyanophyceae</taxon>
        <taxon>Oculatellales</taxon>
        <taxon>Oculatellaceae</taxon>
        <taxon>Thermocoleostomius</taxon>
    </lineage>
</organism>
<dbReference type="KEGG" id="tsin:OXH18_21460"/>
<reference evidence="3" key="1">
    <citation type="submission" date="2022-12" db="EMBL/GenBank/DDBJ databases">
        <title>Polyphasic identification of a Novel Hot-Spring Cyanobacterium Ocullathermofonsia sinensis gen nov. sp. nov. and Genomic Insights on its Adaptations to the Thermal Habitat.</title>
        <authorList>
            <person name="Daroch M."/>
            <person name="Tang J."/>
            <person name="Jiang Y."/>
        </authorList>
    </citation>
    <scope>NUCLEOTIDE SEQUENCE</scope>
    <source>
        <strain evidence="3">PKUAC-SCTA174</strain>
    </source>
</reference>
<dbReference type="Gene3D" id="2.60.40.3500">
    <property type="match status" value="1"/>
</dbReference>
<feature type="compositionally biased region" description="Acidic residues" evidence="1">
    <location>
        <begin position="302"/>
        <end position="313"/>
    </location>
</feature>
<feature type="compositionally biased region" description="Basic and acidic residues" evidence="1">
    <location>
        <begin position="314"/>
        <end position="325"/>
    </location>
</feature>
<feature type="compositionally biased region" description="Polar residues" evidence="1">
    <location>
        <begin position="458"/>
        <end position="476"/>
    </location>
</feature>
<dbReference type="EMBL" id="CP113797">
    <property type="protein sequence ID" value="WAL59714.1"/>
    <property type="molecule type" value="Genomic_DNA"/>
</dbReference>
<evidence type="ECO:0000256" key="1">
    <source>
        <dbReference type="SAM" id="MobiDB-lite"/>
    </source>
</evidence>
<dbReference type="AlphaFoldDB" id="A0A9E8ZD51"/>